<organism evidence="1 2">
    <name type="scientific">Actinoallomurus liliacearum</name>
    <dbReference type="NCBI Taxonomy" id="1080073"/>
    <lineage>
        <taxon>Bacteria</taxon>
        <taxon>Bacillati</taxon>
        <taxon>Actinomycetota</taxon>
        <taxon>Actinomycetes</taxon>
        <taxon>Streptosporangiales</taxon>
        <taxon>Thermomonosporaceae</taxon>
        <taxon>Actinoallomurus</taxon>
    </lineage>
</organism>
<name>A0ABP8TXS4_9ACTN</name>
<protein>
    <submittedName>
        <fullName evidence="1">Uncharacterized protein</fullName>
    </submittedName>
</protein>
<proteinExistence type="predicted"/>
<comment type="caution">
    <text evidence="1">The sequence shown here is derived from an EMBL/GenBank/DDBJ whole genome shotgun (WGS) entry which is preliminary data.</text>
</comment>
<dbReference type="Proteomes" id="UP001500212">
    <property type="component" value="Unassembled WGS sequence"/>
</dbReference>
<dbReference type="EMBL" id="BAABHJ010000032">
    <property type="protein sequence ID" value="GAA4616426.1"/>
    <property type="molecule type" value="Genomic_DNA"/>
</dbReference>
<gene>
    <name evidence="1" type="ORF">GCM10023195_73060</name>
</gene>
<keyword evidence="2" id="KW-1185">Reference proteome</keyword>
<evidence type="ECO:0000313" key="2">
    <source>
        <dbReference type="Proteomes" id="UP001500212"/>
    </source>
</evidence>
<dbReference type="RefSeq" id="WP_345364731.1">
    <property type="nucleotide sequence ID" value="NZ_BAABHJ010000032.1"/>
</dbReference>
<accession>A0ABP8TXS4</accession>
<sequence>MTHSPTAAKSRYLVLHDYGMGGLWWWIRASSARQIIDTCAEVEVITDPEAVARAETWSLDEVDIDALSADPALASLRDKRDGYRHEPGYGALVGRDRVHLDMPSEDEDDTRYLVEFGPDGRWLRQVTLTGDGPGTRTDSENWPINPPIDLYDPRYVAMEIDVSRFEDAWSRALPAPDDL</sequence>
<reference evidence="2" key="1">
    <citation type="journal article" date="2019" name="Int. J. Syst. Evol. Microbiol.">
        <title>The Global Catalogue of Microorganisms (GCM) 10K type strain sequencing project: providing services to taxonomists for standard genome sequencing and annotation.</title>
        <authorList>
            <consortium name="The Broad Institute Genomics Platform"/>
            <consortium name="The Broad Institute Genome Sequencing Center for Infectious Disease"/>
            <person name="Wu L."/>
            <person name="Ma J."/>
        </authorList>
    </citation>
    <scope>NUCLEOTIDE SEQUENCE [LARGE SCALE GENOMIC DNA]</scope>
    <source>
        <strain evidence="2">JCM 17938</strain>
    </source>
</reference>
<evidence type="ECO:0000313" key="1">
    <source>
        <dbReference type="EMBL" id="GAA4616426.1"/>
    </source>
</evidence>